<dbReference type="SUPFAM" id="SSF51430">
    <property type="entry name" value="NAD(P)-linked oxidoreductase"/>
    <property type="match status" value="1"/>
</dbReference>
<reference evidence="1 2" key="1">
    <citation type="submission" date="2018-06" db="EMBL/GenBank/DDBJ databases">
        <authorList>
            <consortium name="Pathogen Informatics"/>
            <person name="Doyle S."/>
        </authorList>
    </citation>
    <scope>NUCLEOTIDE SEQUENCE [LARGE SCALE GENOMIC DNA]</scope>
    <source>
        <strain evidence="1 2">NCTC13773</strain>
    </source>
</reference>
<sequence length="37" mass="4280">MEYTNLVNTGLRISRLYLGTMSFETRTNKDGIFPQLV</sequence>
<protein>
    <recommendedName>
        <fullName evidence="3">Aldo/keto reductase</fullName>
    </recommendedName>
</protein>
<dbReference type="EMBL" id="LS483409">
    <property type="protein sequence ID" value="SQG79139.1"/>
    <property type="molecule type" value="Genomic_DNA"/>
</dbReference>
<evidence type="ECO:0000313" key="2">
    <source>
        <dbReference type="Proteomes" id="UP000249013"/>
    </source>
</evidence>
<proteinExistence type="predicted"/>
<organism evidence="1 2">
    <name type="scientific">Streptococcus gallolyticus</name>
    <dbReference type="NCBI Taxonomy" id="315405"/>
    <lineage>
        <taxon>Bacteria</taxon>
        <taxon>Bacillati</taxon>
        <taxon>Bacillota</taxon>
        <taxon>Bacilli</taxon>
        <taxon>Lactobacillales</taxon>
        <taxon>Streptococcaceae</taxon>
        <taxon>Streptococcus</taxon>
    </lineage>
</organism>
<evidence type="ECO:0000313" key="1">
    <source>
        <dbReference type="EMBL" id="SQG79139.1"/>
    </source>
</evidence>
<dbReference type="InterPro" id="IPR036812">
    <property type="entry name" value="NAD(P)_OxRdtase_dom_sf"/>
</dbReference>
<dbReference type="Proteomes" id="UP000249013">
    <property type="component" value="Chromosome 1"/>
</dbReference>
<dbReference type="AlphaFoldDB" id="A0AA94M232"/>
<name>A0AA94M232_9STRE</name>
<evidence type="ECO:0008006" key="3">
    <source>
        <dbReference type="Google" id="ProtNLM"/>
    </source>
</evidence>
<accession>A0AA94M232</accession>
<gene>
    <name evidence="1" type="ORF">NCTC13773_00943</name>
</gene>